<reference evidence="1" key="1">
    <citation type="submission" date="2017-06" db="EMBL/GenBank/DDBJ databases">
        <title>Novel phages from South African skin metaviromes.</title>
        <authorList>
            <person name="van Zyl L.J."/>
            <person name="Abrahams Y."/>
            <person name="Stander E.A."/>
            <person name="Kirby B.M."/>
            <person name="Clavaud C."/>
            <person name="Farcet C."/>
            <person name="Breton L."/>
            <person name="Trindade M.I."/>
        </authorList>
    </citation>
    <scope>NUCLEOTIDE SEQUENCE</scope>
</reference>
<proteinExistence type="predicted"/>
<evidence type="ECO:0000313" key="1">
    <source>
        <dbReference type="EMBL" id="ASN72390.1"/>
    </source>
</evidence>
<evidence type="ECO:0008006" key="2">
    <source>
        <dbReference type="Google" id="ProtNLM"/>
    </source>
</evidence>
<dbReference type="EMBL" id="MF417952">
    <property type="protein sequence ID" value="ASN72390.1"/>
    <property type="molecule type" value="Genomic_DNA"/>
</dbReference>
<protein>
    <recommendedName>
        <fullName evidence="2">Rho termination factor N-terminal domain-containing protein</fullName>
    </recommendedName>
</protein>
<accession>A0A2H4JAX2</accession>
<name>A0A2H4JAX2_9CAUD</name>
<gene>
    <name evidence="1" type="ORF">10S7_13</name>
</gene>
<sequence length="68" mass="8057">MLDKTTHEIKGEAITIQMPKIEDWAITHLRKACKKNKVKGYTKMTKEQLVEAVKQIIKEFDRKKEEQK</sequence>
<organism evidence="1">
    <name type="scientific">uncultured Caudovirales phage</name>
    <dbReference type="NCBI Taxonomy" id="2100421"/>
    <lineage>
        <taxon>Viruses</taxon>
        <taxon>Duplodnaviria</taxon>
        <taxon>Heunggongvirae</taxon>
        <taxon>Uroviricota</taxon>
        <taxon>Caudoviricetes</taxon>
        <taxon>Peduoviridae</taxon>
        <taxon>Maltschvirus</taxon>
        <taxon>Maltschvirus maltsch</taxon>
    </lineage>
</organism>